<dbReference type="AlphaFoldDB" id="A0AAW0I500"/>
<evidence type="ECO:0000313" key="9">
    <source>
        <dbReference type="EMBL" id="KAK7809249.1"/>
    </source>
</evidence>
<organism evidence="9 10">
    <name type="scientific">Myodes glareolus</name>
    <name type="common">Bank vole</name>
    <name type="synonym">Clethrionomys glareolus</name>
    <dbReference type="NCBI Taxonomy" id="447135"/>
    <lineage>
        <taxon>Eukaryota</taxon>
        <taxon>Metazoa</taxon>
        <taxon>Chordata</taxon>
        <taxon>Craniata</taxon>
        <taxon>Vertebrata</taxon>
        <taxon>Euteleostomi</taxon>
        <taxon>Mammalia</taxon>
        <taxon>Eutheria</taxon>
        <taxon>Euarchontoglires</taxon>
        <taxon>Glires</taxon>
        <taxon>Rodentia</taxon>
        <taxon>Myomorpha</taxon>
        <taxon>Muroidea</taxon>
        <taxon>Cricetidae</taxon>
        <taxon>Arvicolinae</taxon>
        <taxon>Myodes</taxon>
    </lineage>
</organism>
<evidence type="ECO:0000256" key="2">
    <source>
        <dbReference type="ARBA" id="ARBA00022737"/>
    </source>
</evidence>
<feature type="region of interest" description="Disordered" evidence="6">
    <location>
        <begin position="1"/>
        <end position="55"/>
    </location>
</feature>
<dbReference type="GO" id="GO:0006355">
    <property type="term" value="P:regulation of DNA-templated transcription"/>
    <property type="evidence" value="ECO:0007669"/>
    <property type="project" value="InterPro"/>
</dbReference>
<dbReference type="SMART" id="SM00349">
    <property type="entry name" value="KRAB"/>
    <property type="match status" value="1"/>
</dbReference>
<dbReference type="PANTHER" id="PTHR23232:SF150">
    <property type="entry name" value="ZINC FINGER PROTEIN 993-RELATED"/>
    <property type="match status" value="1"/>
</dbReference>
<dbReference type="GO" id="GO:0008270">
    <property type="term" value="F:zinc ion binding"/>
    <property type="evidence" value="ECO:0007669"/>
    <property type="project" value="UniProtKB-KW"/>
</dbReference>
<dbReference type="InterPro" id="IPR036236">
    <property type="entry name" value="Znf_C2H2_sf"/>
</dbReference>
<dbReference type="InterPro" id="IPR013087">
    <property type="entry name" value="Znf_C2H2_type"/>
</dbReference>
<feature type="domain" description="C2H2-type" evidence="7">
    <location>
        <begin position="196"/>
        <end position="223"/>
    </location>
</feature>
<dbReference type="Pfam" id="PF01352">
    <property type="entry name" value="KRAB"/>
    <property type="match status" value="1"/>
</dbReference>
<dbReference type="FunFam" id="3.30.160.60:FF:002343">
    <property type="entry name" value="Zinc finger protein 33A"/>
    <property type="match status" value="1"/>
</dbReference>
<evidence type="ECO:0000313" key="10">
    <source>
        <dbReference type="Proteomes" id="UP001488838"/>
    </source>
</evidence>
<evidence type="ECO:0000256" key="4">
    <source>
        <dbReference type="ARBA" id="ARBA00022833"/>
    </source>
</evidence>
<dbReference type="Gene3D" id="3.30.160.60">
    <property type="entry name" value="Classic Zinc Finger"/>
    <property type="match status" value="1"/>
</dbReference>
<dbReference type="InterPro" id="IPR050169">
    <property type="entry name" value="Krueppel_C2H2_ZnF"/>
</dbReference>
<dbReference type="Proteomes" id="UP001488838">
    <property type="component" value="Unassembled WGS sequence"/>
</dbReference>
<evidence type="ECO:0000256" key="1">
    <source>
        <dbReference type="ARBA" id="ARBA00022723"/>
    </source>
</evidence>
<evidence type="ECO:0000256" key="5">
    <source>
        <dbReference type="PROSITE-ProRule" id="PRU00042"/>
    </source>
</evidence>
<proteinExistence type="predicted"/>
<gene>
    <name evidence="9" type="ORF">U0070_025658</name>
</gene>
<dbReference type="SUPFAM" id="SSF109640">
    <property type="entry name" value="KRAB domain (Kruppel-associated box)"/>
    <property type="match status" value="1"/>
</dbReference>
<evidence type="ECO:0000256" key="6">
    <source>
        <dbReference type="SAM" id="MobiDB-lite"/>
    </source>
</evidence>
<keyword evidence="3 5" id="KW-0863">Zinc-finger</keyword>
<evidence type="ECO:0000259" key="8">
    <source>
        <dbReference type="PROSITE" id="PS50805"/>
    </source>
</evidence>
<dbReference type="PROSITE" id="PS50157">
    <property type="entry name" value="ZINC_FINGER_C2H2_2"/>
    <property type="match status" value="1"/>
</dbReference>
<evidence type="ECO:0000256" key="3">
    <source>
        <dbReference type="ARBA" id="ARBA00022771"/>
    </source>
</evidence>
<keyword evidence="4" id="KW-0862">Zinc</keyword>
<keyword evidence="10" id="KW-1185">Reference proteome</keyword>
<dbReference type="PROSITE" id="PS50805">
    <property type="entry name" value="KRAB"/>
    <property type="match status" value="1"/>
</dbReference>
<dbReference type="InterPro" id="IPR001909">
    <property type="entry name" value="KRAB"/>
</dbReference>
<protein>
    <submittedName>
        <fullName evidence="9">Uncharacterized protein</fullName>
    </submittedName>
</protein>
<accession>A0AAW0I500</accession>
<dbReference type="InterPro" id="IPR036051">
    <property type="entry name" value="KRAB_dom_sf"/>
</dbReference>
<dbReference type="Gene3D" id="6.10.140.140">
    <property type="match status" value="1"/>
</dbReference>
<name>A0AAW0I500_MYOGA</name>
<reference evidence="9 10" key="1">
    <citation type="journal article" date="2023" name="bioRxiv">
        <title>Conserved and derived expression patterns and positive selection on dental genes reveal complex evolutionary context of ever-growing rodent molars.</title>
        <authorList>
            <person name="Calamari Z.T."/>
            <person name="Song A."/>
            <person name="Cohen E."/>
            <person name="Akter M."/>
            <person name="Roy R.D."/>
            <person name="Hallikas O."/>
            <person name="Christensen M.M."/>
            <person name="Li P."/>
            <person name="Marangoni P."/>
            <person name="Jernvall J."/>
            <person name="Klein O.D."/>
        </authorList>
    </citation>
    <scope>NUCLEOTIDE SEQUENCE [LARGE SCALE GENOMIC DNA]</scope>
    <source>
        <strain evidence="9">V071</strain>
    </source>
</reference>
<dbReference type="CDD" id="cd07765">
    <property type="entry name" value="KRAB_A-box"/>
    <property type="match status" value="1"/>
</dbReference>
<feature type="compositionally biased region" description="Polar residues" evidence="6">
    <location>
        <begin position="41"/>
        <end position="51"/>
    </location>
</feature>
<dbReference type="SUPFAM" id="SSF57667">
    <property type="entry name" value="beta-beta-alpha zinc fingers"/>
    <property type="match status" value="1"/>
</dbReference>
<dbReference type="EMBL" id="JBBHLL010000218">
    <property type="protein sequence ID" value="KAK7809249.1"/>
    <property type="molecule type" value="Genomic_DNA"/>
</dbReference>
<keyword evidence="2" id="KW-0677">Repeat</keyword>
<comment type="caution">
    <text evidence="9">The sequence shown here is derived from an EMBL/GenBank/DDBJ whole genome shotgun (WGS) entry which is preliminary data.</text>
</comment>
<sequence length="228" mass="26291">MLGDLHRRGSRGADLGAEDTAGFRGNAKTPRIRNRRGAAWENQQSAAQWENRSPAALEPPRDVAVDFSQEEWEYLDSAQRALCIDVMSENYNNLIFVENYCICDPVHQHVKIGKQSKDFERSLNLCSNITQDERLYTANKEHSKGEYDYFSSAYNFLQQPIYIRETPHHRGKCKKFVHTASSLTLHQRIHPGVKSYKYIICDKSFIQHAGLKMHQALHTGKKTYKCKE</sequence>
<feature type="non-terminal residue" evidence="9">
    <location>
        <position position="228"/>
    </location>
</feature>
<keyword evidence="1" id="KW-0479">Metal-binding</keyword>
<evidence type="ECO:0000259" key="7">
    <source>
        <dbReference type="PROSITE" id="PS50157"/>
    </source>
</evidence>
<dbReference type="PANTHER" id="PTHR23232">
    <property type="entry name" value="KRAB DOMAIN C2H2 ZINC FINGER"/>
    <property type="match status" value="1"/>
</dbReference>
<feature type="domain" description="KRAB" evidence="8">
    <location>
        <begin position="58"/>
        <end position="129"/>
    </location>
</feature>